<dbReference type="UniPathway" id="UPA00109">
    <property type="reaction ID" value="UER00188"/>
</dbReference>
<accession>A0A154BT34</accession>
<evidence type="ECO:0000256" key="11">
    <source>
        <dbReference type="ARBA" id="ARBA00022777"/>
    </source>
</evidence>
<comment type="similarity">
    <text evidence="5 18">Belongs to the pyruvate kinase family.</text>
</comment>
<dbReference type="InterPro" id="IPR036637">
    <property type="entry name" value="Phosphohistidine_dom_sf"/>
</dbReference>
<dbReference type="SUPFAM" id="SSF52009">
    <property type="entry name" value="Phosphohistidine domain"/>
    <property type="match status" value="1"/>
</dbReference>
<evidence type="ECO:0000256" key="16">
    <source>
        <dbReference type="ARBA" id="ARBA00023317"/>
    </source>
</evidence>
<keyword evidence="10" id="KW-0547">Nucleotide-binding</keyword>
<comment type="caution">
    <text evidence="22">The sequence shown here is derived from an EMBL/GenBank/DDBJ whole genome shotgun (WGS) entry which is preliminary data.</text>
</comment>
<evidence type="ECO:0000256" key="10">
    <source>
        <dbReference type="ARBA" id="ARBA00022741"/>
    </source>
</evidence>
<evidence type="ECO:0000256" key="12">
    <source>
        <dbReference type="ARBA" id="ARBA00022840"/>
    </source>
</evidence>
<sequence>MHKKTKIVCTVGPSTDQPDVLNNMLAAGMNVARFNFSHGNHADHAKRIAMVRAAAAKLGKPVALMLDTKGPEMRLGNFADGKVELLQGQTFTLTSRDVVGTNEIVSVNHKGLPDEVAPGNIILLSDGLVSLEVIAVKNCDIVTTVRNSGVISNYKRVAAPGVSVNLPPLSEQDVADILFGVSENMDFIAASFVQRAADILSIRRVLEDAKAQMDIIAKIENAEGVKNIDEILTVADGLMVARGDLGVEIPTEEVPLVQKMLIKKANQAGKPVITATQMLESMITNPRPTRAEASDVANAIMDGSDAIMLSGETASGAYPVETVETMARIAVKTESALNYREILTAKAGCIERTTTDAISHATVQIAHDLGAAAIITSTESGHTGRMVSKYRPQAVIVAVTSKEKTVRRLCLQWGVHPTLGPSFASTDELFSNAISSALSTGLVKEGDLVVITAGLPVGTSGTTNLIRVHVVGNVLMNGMGIGKKAVTGTVCVVRSIDDLKSKFRPGDILVISNVDEESAQYASQASAIVAEEAGLTSNAAIIGISYGMPVLVGVDGVTAALTDGIVVTVDAARGLLYQGQINAR</sequence>
<evidence type="ECO:0000313" key="23">
    <source>
        <dbReference type="Proteomes" id="UP000076268"/>
    </source>
</evidence>
<evidence type="ECO:0000256" key="4">
    <source>
        <dbReference type="ARBA" id="ARBA00006237"/>
    </source>
</evidence>
<dbReference type="GO" id="GO:0030955">
    <property type="term" value="F:potassium ion binding"/>
    <property type="evidence" value="ECO:0007669"/>
    <property type="project" value="UniProtKB-UniRule"/>
</dbReference>
<dbReference type="InterPro" id="IPR015806">
    <property type="entry name" value="Pyrv_Knase_insert_dom_sf"/>
</dbReference>
<evidence type="ECO:0000256" key="18">
    <source>
        <dbReference type="RuleBase" id="RU000504"/>
    </source>
</evidence>
<name>A0A154BT34_ANASB</name>
<keyword evidence="16 22" id="KW-0670">Pyruvate</keyword>
<dbReference type="AlphaFoldDB" id="A0A154BT34"/>
<evidence type="ECO:0000256" key="1">
    <source>
        <dbReference type="ARBA" id="ARBA00001946"/>
    </source>
</evidence>
<evidence type="ECO:0000256" key="14">
    <source>
        <dbReference type="ARBA" id="ARBA00022958"/>
    </source>
</evidence>
<dbReference type="GO" id="GO:0005524">
    <property type="term" value="F:ATP binding"/>
    <property type="evidence" value="ECO:0007669"/>
    <property type="project" value="UniProtKB-KW"/>
</dbReference>
<evidence type="ECO:0000256" key="13">
    <source>
        <dbReference type="ARBA" id="ARBA00022842"/>
    </source>
</evidence>
<dbReference type="SUPFAM" id="SSF50800">
    <property type="entry name" value="PK beta-barrel domain-like"/>
    <property type="match status" value="1"/>
</dbReference>
<dbReference type="NCBIfam" id="NF004491">
    <property type="entry name" value="PRK05826.1"/>
    <property type="match status" value="1"/>
</dbReference>
<dbReference type="EC" id="2.7.1.40" evidence="6 17"/>
<evidence type="ECO:0000256" key="3">
    <source>
        <dbReference type="ARBA" id="ARBA00004997"/>
    </source>
</evidence>
<evidence type="ECO:0000256" key="5">
    <source>
        <dbReference type="ARBA" id="ARBA00008663"/>
    </source>
</evidence>
<comment type="similarity">
    <text evidence="4">In the C-terminal section; belongs to the PEP-utilizing enzyme family.</text>
</comment>
<comment type="cofactor">
    <cofactor evidence="2">
        <name>K(+)</name>
        <dbReference type="ChEBI" id="CHEBI:29103"/>
    </cofactor>
</comment>
<dbReference type="OrthoDB" id="9812123at2"/>
<dbReference type="Pfam" id="PF02887">
    <property type="entry name" value="PK_C"/>
    <property type="match status" value="1"/>
</dbReference>
<feature type="domain" description="Pyruvate kinase C-terminal" evidence="21">
    <location>
        <begin position="356"/>
        <end position="469"/>
    </location>
</feature>
<evidence type="ECO:0000259" key="19">
    <source>
        <dbReference type="Pfam" id="PF00224"/>
    </source>
</evidence>
<dbReference type="InterPro" id="IPR001697">
    <property type="entry name" value="Pyr_Knase"/>
</dbReference>
<dbReference type="NCBIfam" id="TIGR01064">
    <property type="entry name" value="pyruv_kin"/>
    <property type="match status" value="1"/>
</dbReference>
<comment type="cofactor">
    <cofactor evidence="1">
        <name>Mg(2+)</name>
        <dbReference type="ChEBI" id="CHEBI:18420"/>
    </cofactor>
</comment>
<dbReference type="InterPro" id="IPR036918">
    <property type="entry name" value="Pyrv_Knase_C_sf"/>
</dbReference>
<dbReference type="Proteomes" id="UP000076268">
    <property type="component" value="Unassembled WGS sequence"/>
</dbReference>
<dbReference type="Gene3D" id="3.40.1380.20">
    <property type="entry name" value="Pyruvate kinase, C-terminal domain"/>
    <property type="match status" value="1"/>
</dbReference>
<dbReference type="InterPro" id="IPR008279">
    <property type="entry name" value="PEP-util_enz_mobile_dom"/>
</dbReference>
<dbReference type="GO" id="GO:0000287">
    <property type="term" value="F:magnesium ion binding"/>
    <property type="evidence" value="ECO:0007669"/>
    <property type="project" value="UniProtKB-UniRule"/>
</dbReference>
<dbReference type="SUPFAM" id="SSF52935">
    <property type="entry name" value="PK C-terminal domain-like"/>
    <property type="match status" value="1"/>
</dbReference>
<evidence type="ECO:0000313" key="22">
    <source>
        <dbReference type="EMBL" id="KYZ76990.1"/>
    </source>
</evidence>
<organism evidence="22 23">
    <name type="scientific">Anaerosporomusa subterranea</name>
    <dbReference type="NCBI Taxonomy" id="1794912"/>
    <lineage>
        <taxon>Bacteria</taxon>
        <taxon>Bacillati</taxon>
        <taxon>Bacillota</taxon>
        <taxon>Negativicutes</taxon>
        <taxon>Acetonemataceae</taxon>
        <taxon>Anaerosporomusa</taxon>
    </lineage>
</organism>
<dbReference type="InterPro" id="IPR040442">
    <property type="entry name" value="Pyrv_kinase-like_dom_sf"/>
</dbReference>
<dbReference type="GO" id="GO:0006950">
    <property type="term" value="P:response to stress"/>
    <property type="evidence" value="ECO:0007669"/>
    <property type="project" value="UniProtKB-ARBA"/>
</dbReference>
<dbReference type="Gene3D" id="2.40.33.10">
    <property type="entry name" value="PK beta-barrel domain-like"/>
    <property type="match status" value="1"/>
</dbReference>
<comment type="pathway">
    <text evidence="3 18">Carbohydrate degradation; glycolysis; pyruvate from D-glyceraldehyde 3-phosphate: step 5/5.</text>
</comment>
<dbReference type="InterPro" id="IPR011037">
    <property type="entry name" value="Pyrv_Knase-like_insert_dom_sf"/>
</dbReference>
<keyword evidence="14" id="KW-0630">Potassium</keyword>
<dbReference type="InterPro" id="IPR015813">
    <property type="entry name" value="Pyrv/PenolPyrv_kinase-like_dom"/>
</dbReference>
<protein>
    <recommendedName>
        <fullName evidence="7 17">Pyruvate kinase</fullName>
        <ecNumber evidence="6 17">2.7.1.40</ecNumber>
    </recommendedName>
</protein>
<dbReference type="NCBIfam" id="NF004978">
    <property type="entry name" value="PRK06354.1"/>
    <property type="match status" value="1"/>
</dbReference>
<evidence type="ECO:0000259" key="20">
    <source>
        <dbReference type="Pfam" id="PF00391"/>
    </source>
</evidence>
<dbReference type="InterPro" id="IPR015793">
    <property type="entry name" value="Pyrv_Knase_brl"/>
</dbReference>
<dbReference type="STRING" id="1794912.AXX12_02275"/>
<dbReference type="RefSeq" id="WP_066238496.1">
    <property type="nucleotide sequence ID" value="NZ_LSGP01000013.1"/>
</dbReference>
<dbReference type="GO" id="GO:0016301">
    <property type="term" value="F:kinase activity"/>
    <property type="evidence" value="ECO:0007669"/>
    <property type="project" value="UniProtKB-KW"/>
</dbReference>
<gene>
    <name evidence="22" type="ORF">AXX12_02275</name>
</gene>
<dbReference type="FunFam" id="3.20.20.60:FF:000001">
    <property type="entry name" value="Pyruvate kinase"/>
    <property type="match status" value="1"/>
</dbReference>
<evidence type="ECO:0000256" key="7">
    <source>
        <dbReference type="ARBA" id="ARBA00018587"/>
    </source>
</evidence>
<feature type="domain" description="PEP-utilising enzyme mobile" evidence="20">
    <location>
        <begin position="504"/>
        <end position="574"/>
    </location>
</feature>
<keyword evidence="13 18" id="KW-0460">Magnesium</keyword>
<dbReference type="Gene3D" id="3.50.30.10">
    <property type="entry name" value="Phosphohistidine domain"/>
    <property type="match status" value="1"/>
</dbReference>
<dbReference type="FunFam" id="2.40.33.10:FF:000001">
    <property type="entry name" value="Pyruvate kinase"/>
    <property type="match status" value="1"/>
</dbReference>
<dbReference type="GO" id="GO:0004743">
    <property type="term" value="F:pyruvate kinase activity"/>
    <property type="evidence" value="ECO:0007669"/>
    <property type="project" value="UniProtKB-UniRule"/>
</dbReference>
<evidence type="ECO:0000259" key="21">
    <source>
        <dbReference type="Pfam" id="PF02887"/>
    </source>
</evidence>
<keyword evidence="9" id="KW-0479">Metal-binding</keyword>
<evidence type="ECO:0000256" key="15">
    <source>
        <dbReference type="ARBA" id="ARBA00023152"/>
    </source>
</evidence>
<keyword evidence="12" id="KW-0067">ATP-binding</keyword>
<dbReference type="SUPFAM" id="SSF51621">
    <property type="entry name" value="Phosphoenolpyruvate/pyruvate domain"/>
    <property type="match status" value="1"/>
</dbReference>
<dbReference type="EMBL" id="LSGP01000013">
    <property type="protein sequence ID" value="KYZ76990.1"/>
    <property type="molecule type" value="Genomic_DNA"/>
</dbReference>
<dbReference type="PRINTS" id="PR01050">
    <property type="entry name" value="PYRUVTKNASE"/>
</dbReference>
<dbReference type="Pfam" id="PF00224">
    <property type="entry name" value="PK"/>
    <property type="match status" value="1"/>
</dbReference>
<dbReference type="InterPro" id="IPR015795">
    <property type="entry name" value="Pyrv_Knase_C"/>
</dbReference>
<reference evidence="22 23" key="1">
    <citation type="submission" date="2016-02" db="EMBL/GenBank/DDBJ databases">
        <title>Anaerosporomusa subterraneum gen. nov., sp. nov., a spore-forming obligate anaerobe isolated from saprolite.</title>
        <authorList>
            <person name="Choi J.K."/>
            <person name="Shah M."/>
            <person name="Yee N."/>
        </authorList>
    </citation>
    <scope>NUCLEOTIDE SEQUENCE [LARGE SCALE GENOMIC DNA]</scope>
    <source>
        <strain evidence="22 23">RU4</strain>
    </source>
</reference>
<feature type="domain" description="Pyruvate kinase barrel" evidence="19">
    <location>
        <begin position="3"/>
        <end position="323"/>
    </location>
</feature>
<evidence type="ECO:0000256" key="2">
    <source>
        <dbReference type="ARBA" id="ARBA00001958"/>
    </source>
</evidence>
<keyword evidence="23" id="KW-1185">Reference proteome</keyword>
<comment type="catalytic activity">
    <reaction evidence="18">
        <text>pyruvate + ATP = phosphoenolpyruvate + ADP + H(+)</text>
        <dbReference type="Rhea" id="RHEA:18157"/>
        <dbReference type="ChEBI" id="CHEBI:15361"/>
        <dbReference type="ChEBI" id="CHEBI:15378"/>
        <dbReference type="ChEBI" id="CHEBI:30616"/>
        <dbReference type="ChEBI" id="CHEBI:58702"/>
        <dbReference type="ChEBI" id="CHEBI:456216"/>
        <dbReference type="EC" id="2.7.1.40"/>
    </reaction>
</comment>
<dbReference type="Gene3D" id="3.20.20.60">
    <property type="entry name" value="Phosphoenolpyruvate-binding domains"/>
    <property type="match status" value="1"/>
</dbReference>
<dbReference type="PANTHER" id="PTHR11817">
    <property type="entry name" value="PYRUVATE KINASE"/>
    <property type="match status" value="1"/>
</dbReference>
<keyword evidence="11 18" id="KW-0418">Kinase</keyword>
<evidence type="ECO:0000256" key="9">
    <source>
        <dbReference type="ARBA" id="ARBA00022723"/>
    </source>
</evidence>
<keyword evidence="8 18" id="KW-0808">Transferase</keyword>
<evidence type="ECO:0000256" key="6">
    <source>
        <dbReference type="ARBA" id="ARBA00012142"/>
    </source>
</evidence>
<proteinExistence type="inferred from homology"/>
<evidence type="ECO:0000256" key="8">
    <source>
        <dbReference type="ARBA" id="ARBA00022679"/>
    </source>
</evidence>
<keyword evidence="15 18" id="KW-0324">Glycolysis</keyword>
<evidence type="ECO:0000256" key="17">
    <source>
        <dbReference type="NCBIfam" id="TIGR01064"/>
    </source>
</evidence>
<dbReference type="Pfam" id="PF00391">
    <property type="entry name" value="PEP-utilizers"/>
    <property type="match status" value="1"/>
</dbReference>